<dbReference type="HOGENOM" id="CLU_073092_0_0_1"/>
<dbReference type="GO" id="GO:0046872">
    <property type="term" value="F:metal ion binding"/>
    <property type="evidence" value="ECO:0007669"/>
    <property type="project" value="UniProtKB-KW"/>
</dbReference>
<evidence type="ECO:0000256" key="10">
    <source>
        <dbReference type="SAM" id="SignalP"/>
    </source>
</evidence>
<dbReference type="OrthoDB" id="547680at2759"/>
<dbReference type="GO" id="GO:0001868">
    <property type="term" value="P:regulation of complement activation, lectin pathway"/>
    <property type="evidence" value="ECO:0007669"/>
    <property type="project" value="UniProtKB-ARBA"/>
</dbReference>
<evidence type="ECO:0000256" key="4">
    <source>
        <dbReference type="ARBA" id="ARBA00011233"/>
    </source>
</evidence>
<dbReference type="GO" id="GO:0010185">
    <property type="term" value="P:regulation of cellular defense response"/>
    <property type="evidence" value="ECO:0007669"/>
    <property type="project" value="UniProtKB-ARBA"/>
</dbReference>
<dbReference type="KEGG" id="xma:102236643"/>
<evidence type="ECO:0000256" key="6">
    <source>
        <dbReference type="ARBA" id="ARBA00022723"/>
    </source>
</evidence>
<evidence type="ECO:0000256" key="5">
    <source>
        <dbReference type="ARBA" id="ARBA00022525"/>
    </source>
</evidence>
<dbReference type="GeneID" id="102236643"/>
<dbReference type="PANTHER" id="PTHR45713">
    <property type="entry name" value="FTP DOMAIN-CONTAINING PROTEIN"/>
    <property type="match status" value="1"/>
</dbReference>
<keyword evidence="6" id="KW-0479">Metal-binding</keyword>
<dbReference type="Pfam" id="PF22633">
    <property type="entry name" value="F5_F8_type_C_2"/>
    <property type="match status" value="2"/>
</dbReference>
<comment type="subunit">
    <text evidence="4">Homotrimer.</text>
</comment>
<dbReference type="InParanoid" id="M4AX86"/>
<dbReference type="Gene3D" id="2.60.120.260">
    <property type="entry name" value="Galactose-binding domain-like"/>
    <property type="match status" value="2"/>
</dbReference>
<comment type="function">
    <text evidence="1">Acts as a defensive agent. Recognizes blood group fucosylated oligosaccharides including A, B, H and Lewis B-type antigens. Does not recognize Lewis A antigen and has low affinity for monovalent haptens.</text>
</comment>
<keyword evidence="7" id="KW-0430">Lectin</keyword>
<keyword evidence="13" id="KW-1185">Reference proteome</keyword>
<dbReference type="GO" id="GO:0005576">
    <property type="term" value="C:extracellular region"/>
    <property type="evidence" value="ECO:0007669"/>
    <property type="project" value="UniProtKB-SubCell"/>
</dbReference>
<feature type="chain" id="PRO_5004048282" evidence="10">
    <location>
        <begin position="19"/>
        <end position="314"/>
    </location>
</feature>
<comment type="similarity">
    <text evidence="3">Belongs to the fucolectin family.</text>
</comment>
<dbReference type="OMA" id="DNIPWWR"/>
<evidence type="ECO:0000256" key="7">
    <source>
        <dbReference type="ARBA" id="ARBA00022734"/>
    </source>
</evidence>
<evidence type="ECO:0000256" key="9">
    <source>
        <dbReference type="ARBA" id="ARBA00023157"/>
    </source>
</evidence>
<evidence type="ECO:0000256" key="1">
    <source>
        <dbReference type="ARBA" id="ARBA00002219"/>
    </source>
</evidence>
<keyword evidence="8" id="KW-0106">Calcium</keyword>
<dbReference type="InterPro" id="IPR006585">
    <property type="entry name" value="FTP1"/>
</dbReference>
<reference evidence="12" key="3">
    <citation type="submission" date="2025-08" db="UniProtKB">
        <authorList>
            <consortium name="Ensembl"/>
        </authorList>
    </citation>
    <scope>IDENTIFICATION</scope>
    <source>
        <strain evidence="12">JP 163 A</strain>
    </source>
</reference>
<keyword evidence="9" id="KW-1015">Disulfide bond</keyword>
<feature type="signal peptide" evidence="10">
    <location>
        <begin position="1"/>
        <end position="18"/>
    </location>
</feature>
<dbReference type="GO" id="GO:0042806">
    <property type="term" value="F:fucose binding"/>
    <property type="evidence" value="ECO:0007669"/>
    <property type="project" value="UniProtKB-ARBA"/>
</dbReference>
<keyword evidence="10" id="KW-0732">Signal</keyword>
<keyword evidence="5" id="KW-0964">Secreted</keyword>
<evidence type="ECO:0000259" key="11">
    <source>
        <dbReference type="SMART" id="SM00607"/>
    </source>
</evidence>
<name>M4AX86_XIPMA</name>
<dbReference type="InterPro" id="IPR051941">
    <property type="entry name" value="BG_Antigen-Binding_Lectin"/>
</dbReference>
<evidence type="ECO:0000256" key="3">
    <source>
        <dbReference type="ARBA" id="ARBA00010147"/>
    </source>
</evidence>
<evidence type="ECO:0000313" key="12">
    <source>
        <dbReference type="Ensembl" id="ENSXMAP00000019081.1"/>
    </source>
</evidence>
<dbReference type="AlphaFoldDB" id="M4AX86"/>
<reference evidence="13" key="1">
    <citation type="submission" date="2012-01" db="EMBL/GenBank/DDBJ databases">
        <authorList>
            <person name="Walter R."/>
            <person name="Schartl M."/>
            <person name="Warren W."/>
        </authorList>
    </citation>
    <scope>NUCLEOTIDE SEQUENCE [LARGE SCALE GENOMIC DNA]</scope>
    <source>
        <strain evidence="13">JP 163 A</strain>
    </source>
</reference>
<dbReference type="SMART" id="SM00607">
    <property type="entry name" value="FTP"/>
    <property type="match status" value="2"/>
</dbReference>
<reference evidence="12" key="4">
    <citation type="submission" date="2025-09" db="UniProtKB">
        <authorList>
            <consortium name="Ensembl"/>
        </authorList>
    </citation>
    <scope>IDENTIFICATION</scope>
    <source>
        <strain evidence="12">JP 163 A</strain>
    </source>
</reference>
<proteinExistence type="inferred from homology"/>
<dbReference type="PANTHER" id="PTHR45713:SF8">
    <property type="entry name" value="SI:CH211-215K15.4"/>
    <property type="match status" value="1"/>
</dbReference>
<comment type="subcellular location">
    <subcellularLocation>
        <location evidence="2">Secreted</location>
    </subcellularLocation>
</comment>
<dbReference type="Ensembl" id="ENSXMAT00000019109.2">
    <property type="protein sequence ID" value="ENSXMAP00000019081.1"/>
    <property type="gene ID" value="ENSXMAG00000019039.2"/>
</dbReference>
<dbReference type="RefSeq" id="XP_014324394.1">
    <property type="nucleotide sequence ID" value="XM_014468908.2"/>
</dbReference>
<evidence type="ECO:0000313" key="13">
    <source>
        <dbReference type="Proteomes" id="UP000002852"/>
    </source>
</evidence>
<feature type="domain" description="Fucolectin tachylectin-4 pentraxin-1" evidence="11">
    <location>
        <begin position="172"/>
        <end position="314"/>
    </location>
</feature>
<evidence type="ECO:0000256" key="8">
    <source>
        <dbReference type="ARBA" id="ARBA00022837"/>
    </source>
</evidence>
<organism evidence="12 13">
    <name type="scientific">Xiphophorus maculatus</name>
    <name type="common">Southern platyfish</name>
    <name type="synonym">Platypoecilus maculatus</name>
    <dbReference type="NCBI Taxonomy" id="8083"/>
    <lineage>
        <taxon>Eukaryota</taxon>
        <taxon>Metazoa</taxon>
        <taxon>Chordata</taxon>
        <taxon>Craniata</taxon>
        <taxon>Vertebrata</taxon>
        <taxon>Euteleostomi</taxon>
        <taxon>Actinopterygii</taxon>
        <taxon>Neopterygii</taxon>
        <taxon>Teleostei</taxon>
        <taxon>Neoteleostei</taxon>
        <taxon>Acanthomorphata</taxon>
        <taxon>Ovalentaria</taxon>
        <taxon>Atherinomorphae</taxon>
        <taxon>Cyprinodontiformes</taxon>
        <taxon>Poeciliidae</taxon>
        <taxon>Poeciliinae</taxon>
        <taxon>Xiphophorus</taxon>
    </lineage>
</organism>
<dbReference type="GeneTree" id="ENSGT01060000248575"/>
<dbReference type="SUPFAM" id="SSF49785">
    <property type="entry name" value="Galactose-binding domain-like"/>
    <property type="match status" value="2"/>
</dbReference>
<sequence length="314" mass="35101">MKHIVLFHLLLLFGMYSAQNYRNVALRGKATESSHYKGEWDELVDAYKAIDGNQNSNLKKGSCTHTDTESNPWWRVDLLDSYIVTQVIVTNRGDCCDERINGAEIRIGNSLQNNGVENPLAATISSIPTGDSQVINVSHRMEGRYVTIVIPGSEKTLSLCEVEVYGYCAPTGQNLALLGKATQSSLFEFGLAYNAIDGNRLNAWNQASCSHTSNDESPWWRLDMLKTRKVFSVKVVNRDSHQERLNGAEIRIGDSLENNGNNNPRCDVITVSSGKNLYEFNCNKMDGRYVNIVIPGRNEFLTLCEVEVYGSTME</sequence>
<feature type="domain" description="Fucolectin tachylectin-4 pentraxin-1" evidence="11">
    <location>
        <begin position="21"/>
        <end position="170"/>
    </location>
</feature>
<protein>
    <submittedName>
        <fullName evidence="12">Si:ch211-215k15.4</fullName>
    </submittedName>
</protein>
<reference evidence="13" key="2">
    <citation type="journal article" date="2013" name="Nat. Genet.">
        <title>The genome of the platyfish, Xiphophorus maculatus, provides insights into evolutionary adaptation and several complex traits.</title>
        <authorList>
            <person name="Schartl M."/>
            <person name="Walter R.B."/>
            <person name="Shen Y."/>
            <person name="Garcia T."/>
            <person name="Catchen J."/>
            <person name="Amores A."/>
            <person name="Braasch I."/>
            <person name="Chalopin D."/>
            <person name="Volff J.N."/>
            <person name="Lesch K.P."/>
            <person name="Bisazza A."/>
            <person name="Minx P."/>
            <person name="Hillier L."/>
            <person name="Wilson R.K."/>
            <person name="Fuerstenberg S."/>
            <person name="Boore J."/>
            <person name="Searle S."/>
            <person name="Postlethwait J.H."/>
            <person name="Warren W.C."/>
        </authorList>
    </citation>
    <scope>NUCLEOTIDE SEQUENCE [LARGE SCALE GENOMIC DNA]</scope>
    <source>
        <strain evidence="13">JP 163 A</strain>
    </source>
</reference>
<accession>M4AX86</accession>
<dbReference type="eggNOG" id="ENOG502QQVA">
    <property type="taxonomic scope" value="Eukaryota"/>
</dbReference>
<dbReference type="Proteomes" id="UP000002852">
    <property type="component" value="Unassembled WGS sequence"/>
</dbReference>
<evidence type="ECO:0000256" key="2">
    <source>
        <dbReference type="ARBA" id="ARBA00004613"/>
    </source>
</evidence>
<dbReference type="InterPro" id="IPR008979">
    <property type="entry name" value="Galactose-bd-like_sf"/>
</dbReference>